<dbReference type="Gramene" id="rna3658">
    <property type="protein sequence ID" value="RHN79816.1"/>
    <property type="gene ID" value="gene3658"/>
</dbReference>
<name>I3SB62_MEDTR</name>
<dbReference type="EMBL" id="BT137709">
    <property type="protein sequence ID" value="AFK37504.1"/>
    <property type="molecule type" value="mRNA"/>
</dbReference>
<accession>I3SB62</accession>
<organism evidence="1">
    <name type="scientific">Medicago truncatula</name>
    <name type="common">Barrel medic</name>
    <name type="synonym">Medicago tribuloides</name>
    <dbReference type="NCBI Taxonomy" id="3880"/>
    <lineage>
        <taxon>Eukaryota</taxon>
        <taxon>Viridiplantae</taxon>
        <taxon>Streptophyta</taxon>
        <taxon>Embryophyta</taxon>
        <taxon>Tracheophyta</taxon>
        <taxon>Spermatophyta</taxon>
        <taxon>Magnoliopsida</taxon>
        <taxon>eudicotyledons</taxon>
        <taxon>Gunneridae</taxon>
        <taxon>Pentapetalae</taxon>
        <taxon>rosids</taxon>
        <taxon>fabids</taxon>
        <taxon>Fabales</taxon>
        <taxon>Fabaceae</taxon>
        <taxon>Papilionoideae</taxon>
        <taxon>50 kb inversion clade</taxon>
        <taxon>NPAAA clade</taxon>
        <taxon>Hologalegina</taxon>
        <taxon>IRL clade</taxon>
        <taxon>Trifolieae</taxon>
        <taxon>Medicago</taxon>
    </lineage>
</organism>
<sequence>MKRTLFLDIIIRKSSSIFQLLPCKDQSLLIRWNAFLVLNLRLHVVDCVRRFNFQGYGFPC</sequence>
<evidence type="ECO:0000313" key="1">
    <source>
        <dbReference type="EMBL" id="AFK37504.1"/>
    </source>
</evidence>
<proteinExistence type="evidence at transcript level"/>
<protein>
    <submittedName>
        <fullName evidence="1">Uncharacterized protein</fullName>
    </submittedName>
</protein>
<dbReference type="AlphaFoldDB" id="I3SB62"/>
<reference evidence="1" key="1">
    <citation type="submission" date="2012-05" db="EMBL/GenBank/DDBJ databases">
        <authorList>
            <person name="Krishnakumar V."/>
            <person name="Cheung F."/>
            <person name="Xiao Y."/>
            <person name="Chan A."/>
            <person name="Moskal W.A."/>
            <person name="Town C.D."/>
        </authorList>
    </citation>
    <scope>NUCLEOTIDE SEQUENCE</scope>
</reference>
<dbReference type="EMBL" id="PSQE01000001">
    <property type="protein sequence ID" value="RHN79816.1"/>
    <property type="molecule type" value="Genomic_DNA"/>
</dbReference>
<reference evidence="2" key="2">
    <citation type="journal article" date="2018" name="Nat. Plants">
        <title>Whole-genome landscape of Medicago truncatula symbiotic genes.</title>
        <authorList>
            <person name="Pecrix Y."/>
            <person name="Gamas P."/>
            <person name="Carrere S."/>
        </authorList>
    </citation>
    <scope>NUCLEOTIDE SEQUENCE</scope>
    <source>
        <tissue evidence="2">Leaves</tissue>
    </source>
</reference>
<gene>
    <name evidence="2" type="ORF">MtrunA17_Chr1g0181451</name>
</gene>
<evidence type="ECO:0000313" key="2">
    <source>
        <dbReference type="EMBL" id="RHN79816.1"/>
    </source>
</evidence>
<dbReference type="Proteomes" id="UP000265566">
    <property type="component" value="Chromosome 1"/>
</dbReference>